<evidence type="ECO:0000313" key="2">
    <source>
        <dbReference type="EMBL" id="KAA8522793.1"/>
    </source>
</evidence>
<dbReference type="Proteomes" id="UP000325577">
    <property type="component" value="Linkage Group LG4"/>
</dbReference>
<evidence type="ECO:0000313" key="3">
    <source>
        <dbReference type="Proteomes" id="UP000325577"/>
    </source>
</evidence>
<dbReference type="EMBL" id="CM018047">
    <property type="protein sequence ID" value="KAA8522793.1"/>
    <property type="molecule type" value="Genomic_DNA"/>
</dbReference>
<name>A0A5J4ZVD2_9ASTE</name>
<keyword evidence="1" id="KW-0472">Membrane</keyword>
<keyword evidence="1" id="KW-1133">Transmembrane helix</keyword>
<dbReference type="PANTHER" id="PTHR33133">
    <property type="entry name" value="OS08G0107100 PROTEIN-RELATED"/>
    <property type="match status" value="1"/>
</dbReference>
<feature type="transmembrane region" description="Helical" evidence="1">
    <location>
        <begin position="42"/>
        <end position="65"/>
    </location>
</feature>
<keyword evidence="1" id="KW-0812">Transmembrane</keyword>
<evidence type="ECO:0000256" key="1">
    <source>
        <dbReference type="SAM" id="Phobius"/>
    </source>
</evidence>
<feature type="transmembrane region" description="Helical" evidence="1">
    <location>
        <begin position="248"/>
        <end position="266"/>
    </location>
</feature>
<gene>
    <name evidence="2" type="ORF">F0562_009216</name>
</gene>
<dbReference type="AlphaFoldDB" id="A0A5J4ZVD2"/>
<proteinExistence type="predicted"/>
<accession>A0A5J4ZVD2</accession>
<feature type="transmembrane region" description="Helical" evidence="1">
    <location>
        <begin position="150"/>
        <end position="171"/>
    </location>
</feature>
<dbReference type="OrthoDB" id="777403at2759"/>
<feature type="transmembrane region" description="Helical" evidence="1">
    <location>
        <begin position="210"/>
        <end position="228"/>
    </location>
</feature>
<protein>
    <submittedName>
        <fullName evidence="2">Uncharacterized protein</fullName>
    </submittedName>
</protein>
<feature type="transmembrane region" description="Helical" evidence="1">
    <location>
        <begin position="120"/>
        <end position="144"/>
    </location>
</feature>
<keyword evidence="3" id="KW-1185">Reference proteome</keyword>
<reference evidence="2 3" key="1">
    <citation type="submission" date="2019-09" db="EMBL/GenBank/DDBJ databases">
        <title>A chromosome-level genome assembly of the Chinese tupelo Nyssa sinensis.</title>
        <authorList>
            <person name="Yang X."/>
            <person name="Kang M."/>
            <person name="Yang Y."/>
            <person name="Xiong H."/>
            <person name="Wang M."/>
            <person name="Zhang Z."/>
            <person name="Wang Z."/>
            <person name="Wu H."/>
            <person name="Ma T."/>
            <person name="Liu J."/>
            <person name="Xi Z."/>
        </authorList>
    </citation>
    <scope>NUCLEOTIDE SEQUENCE [LARGE SCALE GENOMIC DNA]</scope>
    <source>
        <strain evidence="2">J267</strain>
        <tissue evidence="2">Leaf</tissue>
    </source>
</reference>
<sequence length="293" mass="32367">MGKQVSQVKFIMAEPQPSLGILGILSEAFKVTIRNGKLMVSIMLPVFLSFSLLVVGAHIALTPIVDDLSSKMELLHKYIHGSEVDETIRRVTSSSESIAGKKLSLADMLLKIRGRWKGPIITSFYMTLISLSIPALFFIFTGFISVMTEGFSLVLLSLAMVILGAFCYLYVSSVWMLSLVVSVVEDDCSGLKAIDRAGELMKGKRLRGSVLMLLLILTGGIIYIASSIMMKKVGKGNWTHLVFGIPRIWLLCLVKLFMFVAYTVFYHECKKGQLEAGKTDEVGYLPITHEEAV</sequence>
<dbReference type="PANTHER" id="PTHR33133:SF39">
    <property type="entry name" value="ABC TRANSPORTER PERMEASE"/>
    <property type="match status" value="1"/>
</dbReference>
<organism evidence="2 3">
    <name type="scientific">Nyssa sinensis</name>
    <dbReference type="NCBI Taxonomy" id="561372"/>
    <lineage>
        <taxon>Eukaryota</taxon>
        <taxon>Viridiplantae</taxon>
        <taxon>Streptophyta</taxon>
        <taxon>Embryophyta</taxon>
        <taxon>Tracheophyta</taxon>
        <taxon>Spermatophyta</taxon>
        <taxon>Magnoliopsida</taxon>
        <taxon>eudicotyledons</taxon>
        <taxon>Gunneridae</taxon>
        <taxon>Pentapetalae</taxon>
        <taxon>asterids</taxon>
        <taxon>Cornales</taxon>
        <taxon>Nyssaceae</taxon>
        <taxon>Nyssa</taxon>
    </lineage>
</organism>